<organism evidence="1 2">
    <name type="scientific">Roridomyces roridus</name>
    <dbReference type="NCBI Taxonomy" id="1738132"/>
    <lineage>
        <taxon>Eukaryota</taxon>
        <taxon>Fungi</taxon>
        <taxon>Dikarya</taxon>
        <taxon>Basidiomycota</taxon>
        <taxon>Agaricomycotina</taxon>
        <taxon>Agaricomycetes</taxon>
        <taxon>Agaricomycetidae</taxon>
        <taxon>Agaricales</taxon>
        <taxon>Marasmiineae</taxon>
        <taxon>Mycenaceae</taxon>
        <taxon>Roridomyces</taxon>
    </lineage>
</organism>
<dbReference type="PANTHER" id="PTHR35569:SF1">
    <property type="entry name" value="CYANAMIDE HYDRATASE DDI2-RELATED"/>
    <property type="match status" value="1"/>
</dbReference>
<proteinExistence type="predicted"/>
<name>A0AAD7BMW7_9AGAR</name>
<dbReference type="AlphaFoldDB" id="A0AAD7BMW7"/>
<gene>
    <name evidence="1" type="ORF">FB45DRAFT_72156</name>
</gene>
<dbReference type="EMBL" id="JARKIF010000012">
    <property type="protein sequence ID" value="KAJ7625806.1"/>
    <property type="molecule type" value="Genomic_DNA"/>
</dbReference>
<accession>A0AAD7BMW7</accession>
<keyword evidence="2" id="KW-1185">Reference proteome</keyword>
<sequence>MDKTFDAFVPSTGPALVAISNLTAAYVPFTTLQAIPINSTAHAASFAYAKRLTPPSVFGHLLRCFYFGLAFLYTGFPSNTPGVAQIGIEELATRFFHTTLLHDLGWSTLPEALNHPAHAMTFELHGAIMAYDHLHAVAPELDAHQVGDIAQSIVLHTSGDYWQQGNSSANQMLMFLTALFDVGGYNGLGLAGLNFTSVWNPQTVREIEAAFPRGNFSQGGAAAFEREFSEKPNCLLSHFPGGLAGLDADLLVGPIVPVKSTNVRRVSRDPHLHYAN</sequence>
<evidence type="ECO:0000313" key="1">
    <source>
        <dbReference type="EMBL" id="KAJ7625806.1"/>
    </source>
</evidence>
<reference evidence="1" key="1">
    <citation type="submission" date="2023-03" db="EMBL/GenBank/DDBJ databases">
        <title>Massive genome expansion in bonnet fungi (Mycena s.s.) driven by repeated elements and novel gene families across ecological guilds.</title>
        <authorList>
            <consortium name="Lawrence Berkeley National Laboratory"/>
            <person name="Harder C.B."/>
            <person name="Miyauchi S."/>
            <person name="Viragh M."/>
            <person name="Kuo A."/>
            <person name="Thoen E."/>
            <person name="Andreopoulos B."/>
            <person name="Lu D."/>
            <person name="Skrede I."/>
            <person name="Drula E."/>
            <person name="Henrissat B."/>
            <person name="Morin E."/>
            <person name="Kohler A."/>
            <person name="Barry K."/>
            <person name="LaButti K."/>
            <person name="Morin E."/>
            <person name="Salamov A."/>
            <person name="Lipzen A."/>
            <person name="Mereny Z."/>
            <person name="Hegedus B."/>
            <person name="Baldrian P."/>
            <person name="Stursova M."/>
            <person name="Weitz H."/>
            <person name="Taylor A."/>
            <person name="Grigoriev I.V."/>
            <person name="Nagy L.G."/>
            <person name="Martin F."/>
            <person name="Kauserud H."/>
        </authorList>
    </citation>
    <scope>NUCLEOTIDE SEQUENCE</scope>
    <source>
        <strain evidence="1">9284</strain>
    </source>
</reference>
<dbReference type="Proteomes" id="UP001221142">
    <property type="component" value="Unassembled WGS sequence"/>
</dbReference>
<protein>
    <recommendedName>
        <fullName evidence="3">HD domain-containing protein</fullName>
    </recommendedName>
</protein>
<evidence type="ECO:0000313" key="2">
    <source>
        <dbReference type="Proteomes" id="UP001221142"/>
    </source>
</evidence>
<dbReference type="PANTHER" id="PTHR35569">
    <property type="entry name" value="CYANAMIDE HYDRATASE DDI2-RELATED"/>
    <property type="match status" value="1"/>
</dbReference>
<evidence type="ECO:0008006" key="3">
    <source>
        <dbReference type="Google" id="ProtNLM"/>
    </source>
</evidence>
<comment type="caution">
    <text evidence="1">The sequence shown here is derived from an EMBL/GenBank/DDBJ whole genome shotgun (WGS) entry which is preliminary data.</text>
</comment>